<keyword evidence="2" id="KW-1185">Reference proteome</keyword>
<organism evidence="1 2">
    <name type="scientific">Dentiscutata erythropus</name>
    <dbReference type="NCBI Taxonomy" id="1348616"/>
    <lineage>
        <taxon>Eukaryota</taxon>
        <taxon>Fungi</taxon>
        <taxon>Fungi incertae sedis</taxon>
        <taxon>Mucoromycota</taxon>
        <taxon>Glomeromycotina</taxon>
        <taxon>Glomeromycetes</taxon>
        <taxon>Diversisporales</taxon>
        <taxon>Gigasporaceae</taxon>
        <taxon>Dentiscutata</taxon>
    </lineage>
</organism>
<protein>
    <submittedName>
        <fullName evidence="1">20289_t:CDS:1</fullName>
    </submittedName>
</protein>
<feature type="non-terminal residue" evidence="1">
    <location>
        <position position="1"/>
    </location>
</feature>
<dbReference type="AlphaFoldDB" id="A0A9N9KD41"/>
<dbReference type="Proteomes" id="UP000789405">
    <property type="component" value="Unassembled WGS sequence"/>
</dbReference>
<feature type="non-terminal residue" evidence="1">
    <location>
        <position position="154"/>
    </location>
</feature>
<evidence type="ECO:0000313" key="2">
    <source>
        <dbReference type="Proteomes" id="UP000789405"/>
    </source>
</evidence>
<dbReference type="OrthoDB" id="2440494at2759"/>
<comment type="caution">
    <text evidence="1">The sequence shown here is derived from an EMBL/GenBank/DDBJ whole genome shotgun (WGS) entry which is preliminary data.</text>
</comment>
<gene>
    <name evidence="1" type="ORF">DERYTH_LOCUS26812</name>
</gene>
<sequence>FNIDVTLNTNDCGKHAEKSGIIKKPNNEEDNRMISAYYDNKEEMEKGNKINVGDNAEQPTYMHRAQIFKRNSEKDLIIIIGEDSIRIIQLDQTVDNLKSRGEFATRIIDLPYGMTARELFPHIAKLKTKTCYFPRTRNNRRKNKVILSFALKEE</sequence>
<evidence type="ECO:0000313" key="1">
    <source>
        <dbReference type="EMBL" id="CAG8819626.1"/>
    </source>
</evidence>
<proteinExistence type="predicted"/>
<accession>A0A9N9KD41</accession>
<dbReference type="EMBL" id="CAJVPY010058214">
    <property type="protein sequence ID" value="CAG8819626.1"/>
    <property type="molecule type" value="Genomic_DNA"/>
</dbReference>
<name>A0A9N9KD41_9GLOM</name>
<reference evidence="1" key="1">
    <citation type="submission" date="2021-06" db="EMBL/GenBank/DDBJ databases">
        <authorList>
            <person name="Kallberg Y."/>
            <person name="Tangrot J."/>
            <person name="Rosling A."/>
        </authorList>
    </citation>
    <scope>NUCLEOTIDE SEQUENCE</scope>
    <source>
        <strain evidence="1">MA453B</strain>
    </source>
</reference>